<reference evidence="4 5" key="1">
    <citation type="submission" date="2024-01" db="EMBL/GenBank/DDBJ databases">
        <title>Niabella digestum sp. nov., isolated from waste digestion system.</title>
        <authorList>
            <person name="Zhang L."/>
        </authorList>
    </citation>
    <scope>NUCLEOTIDE SEQUENCE [LARGE SCALE GENOMIC DNA]</scope>
    <source>
        <strain evidence="4 5">A18</strain>
    </source>
</reference>
<dbReference type="InterPro" id="IPR044725">
    <property type="entry name" value="CBSX3_CBS_dom"/>
</dbReference>
<dbReference type="PROSITE" id="PS51371">
    <property type="entry name" value="CBS"/>
    <property type="match status" value="2"/>
</dbReference>
<dbReference type="EMBL" id="JAZGLY010000005">
    <property type="protein sequence ID" value="MEE6187533.1"/>
    <property type="molecule type" value="Genomic_DNA"/>
</dbReference>
<dbReference type="SMART" id="SM00116">
    <property type="entry name" value="CBS"/>
    <property type="match status" value="2"/>
</dbReference>
<dbReference type="InterPro" id="IPR051257">
    <property type="entry name" value="Diverse_CBS-Domain"/>
</dbReference>
<dbReference type="SUPFAM" id="SSF54631">
    <property type="entry name" value="CBS-domain pair"/>
    <property type="match status" value="1"/>
</dbReference>
<evidence type="ECO:0000313" key="5">
    <source>
        <dbReference type="Proteomes" id="UP001357452"/>
    </source>
</evidence>
<dbReference type="Pfam" id="PF00571">
    <property type="entry name" value="CBS"/>
    <property type="match status" value="2"/>
</dbReference>
<dbReference type="PANTHER" id="PTHR43080:SF2">
    <property type="entry name" value="CBS DOMAIN-CONTAINING PROTEIN"/>
    <property type="match status" value="1"/>
</dbReference>
<organism evidence="4 5">
    <name type="scientific">Niabella digestorum</name>
    <dbReference type="NCBI Taxonomy" id="3117701"/>
    <lineage>
        <taxon>Bacteria</taxon>
        <taxon>Pseudomonadati</taxon>
        <taxon>Bacteroidota</taxon>
        <taxon>Chitinophagia</taxon>
        <taxon>Chitinophagales</taxon>
        <taxon>Chitinophagaceae</taxon>
        <taxon>Niabella</taxon>
    </lineage>
</organism>
<keyword evidence="5" id="KW-1185">Reference proteome</keyword>
<evidence type="ECO:0000256" key="1">
    <source>
        <dbReference type="ARBA" id="ARBA00023122"/>
    </source>
</evidence>
<evidence type="ECO:0000256" key="2">
    <source>
        <dbReference type="PROSITE-ProRule" id="PRU00703"/>
    </source>
</evidence>
<proteinExistence type="predicted"/>
<protein>
    <submittedName>
        <fullName evidence="4">CBS domain-containing protein</fullName>
    </submittedName>
</protein>
<evidence type="ECO:0000313" key="4">
    <source>
        <dbReference type="EMBL" id="MEE6187533.1"/>
    </source>
</evidence>
<dbReference type="Proteomes" id="UP001357452">
    <property type="component" value="Unassembled WGS sequence"/>
</dbReference>
<dbReference type="RefSeq" id="WP_330974942.1">
    <property type="nucleotide sequence ID" value="NZ_JAZGLY010000005.1"/>
</dbReference>
<dbReference type="Gene3D" id="3.10.580.10">
    <property type="entry name" value="CBS-domain"/>
    <property type="match status" value="1"/>
</dbReference>
<dbReference type="InterPro" id="IPR000644">
    <property type="entry name" value="CBS_dom"/>
</dbReference>
<name>A0ABU7RHR2_9BACT</name>
<dbReference type="CDD" id="cd04623">
    <property type="entry name" value="CBS_pair_bac_euk"/>
    <property type="match status" value="1"/>
</dbReference>
<dbReference type="InterPro" id="IPR046342">
    <property type="entry name" value="CBS_dom_sf"/>
</dbReference>
<gene>
    <name evidence="4" type="ORF">V2H41_09625</name>
</gene>
<feature type="domain" description="CBS" evidence="3">
    <location>
        <begin position="9"/>
        <end position="68"/>
    </location>
</feature>
<sequence>MSKVSSILARKGSDIISVQTHTTVYDALKIMAEKNIGSLVVMDGEKYAGILTERDYSRKVILQGKHSENTTVGEIMSTDLPTVSPHDSVERCMQLMSDKNIRYLPVFEGDKLSGVISISDVVTETILQQKETIHHLQSYIHG</sequence>
<accession>A0ABU7RHR2</accession>
<comment type="caution">
    <text evidence="4">The sequence shown here is derived from an EMBL/GenBank/DDBJ whole genome shotgun (WGS) entry which is preliminary data.</text>
</comment>
<evidence type="ECO:0000259" key="3">
    <source>
        <dbReference type="PROSITE" id="PS51371"/>
    </source>
</evidence>
<dbReference type="PANTHER" id="PTHR43080">
    <property type="entry name" value="CBS DOMAIN-CONTAINING PROTEIN CBSX3, MITOCHONDRIAL"/>
    <property type="match status" value="1"/>
</dbReference>
<feature type="domain" description="CBS" evidence="3">
    <location>
        <begin position="76"/>
        <end position="132"/>
    </location>
</feature>
<keyword evidence="1 2" id="KW-0129">CBS domain</keyword>